<comment type="caution">
    <text evidence="5">The sequence shown here is derived from an EMBL/GenBank/DDBJ whole genome shotgun (WGS) entry which is preliminary data.</text>
</comment>
<organism evidence="5 6">
    <name type="scientific">Heterodera trifolii</name>
    <dbReference type="NCBI Taxonomy" id="157864"/>
    <lineage>
        <taxon>Eukaryota</taxon>
        <taxon>Metazoa</taxon>
        <taxon>Ecdysozoa</taxon>
        <taxon>Nematoda</taxon>
        <taxon>Chromadorea</taxon>
        <taxon>Rhabditida</taxon>
        <taxon>Tylenchina</taxon>
        <taxon>Tylenchomorpha</taxon>
        <taxon>Tylenchoidea</taxon>
        <taxon>Heteroderidae</taxon>
        <taxon>Heteroderinae</taxon>
        <taxon>Heterodera</taxon>
    </lineage>
</organism>
<dbReference type="SUPFAM" id="SSF89360">
    <property type="entry name" value="HesB-like domain"/>
    <property type="match status" value="1"/>
</dbReference>
<reference evidence="5 6" key="1">
    <citation type="submission" date="2024-10" db="EMBL/GenBank/DDBJ databases">
        <authorList>
            <person name="Kim D."/>
        </authorList>
    </citation>
    <scope>NUCLEOTIDE SEQUENCE [LARGE SCALE GENOMIC DNA]</scope>
    <source>
        <strain evidence="5">BH-2024</strain>
    </source>
</reference>
<dbReference type="FunFam" id="2.60.300.12:FF:000001">
    <property type="entry name" value="Iron-binding protein IscA"/>
    <property type="match status" value="1"/>
</dbReference>
<accession>A0ABD2J4E4</accession>
<dbReference type="EMBL" id="JBICBT010001146">
    <property type="protein sequence ID" value="KAL3080763.1"/>
    <property type="molecule type" value="Genomic_DNA"/>
</dbReference>
<gene>
    <name evidence="5" type="ORF">niasHT_031282</name>
</gene>
<dbReference type="AlphaFoldDB" id="A0ABD2J4E4"/>
<evidence type="ECO:0000256" key="3">
    <source>
        <dbReference type="SAM" id="MobiDB-lite"/>
    </source>
</evidence>
<feature type="compositionally biased region" description="Low complexity" evidence="3">
    <location>
        <begin position="183"/>
        <end position="209"/>
    </location>
</feature>
<feature type="region of interest" description="Disordered" evidence="3">
    <location>
        <begin position="148"/>
        <end position="209"/>
    </location>
</feature>
<name>A0ABD2J4E4_9BILA</name>
<feature type="compositionally biased region" description="Polar residues" evidence="3">
    <location>
        <begin position="159"/>
        <end position="175"/>
    </location>
</feature>
<dbReference type="PANTHER" id="PTHR10072">
    <property type="entry name" value="IRON-SULFUR CLUSTER ASSEMBLY PROTEIN"/>
    <property type="match status" value="1"/>
</dbReference>
<keyword evidence="6" id="KW-1185">Reference proteome</keyword>
<proteinExistence type="inferred from homology"/>
<evidence type="ECO:0000313" key="6">
    <source>
        <dbReference type="Proteomes" id="UP001620626"/>
    </source>
</evidence>
<dbReference type="InterPro" id="IPR017870">
    <property type="entry name" value="FeS_cluster_insertion_CS"/>
</dbReference>
<sequence length="209" mass="22187">MRLCLSPLFASARVVKAVGSRLGAARTGRQAISLTPAAVARVRQLIEQRPGARALRVGVQQRGCNGFTYTLDYAEQKNRFDEEVKQDGVNIWIDAKAQLTLLGSEMDFVESKLASEFVFHNPNIKGTCGCGESFNMDDNTTMGAAAVAATNSSAAPTEMPSSPERQMPSSTNAQSYWAEDSSSHSSYSGGDSSDYSSGGSSGSDSSFST</sequence>
<evidence type="ECO:0000313" key="5">
    <source>
        <dbReference type="EMBL" id="KAL3080763.1"/>
    </source>
</evidence>
<dbReference type="Pfam" id="PF01521">
    <property type="entry name" value="Fe-S_biosyn"/>
    <property type="match status" value="1"/>
</dbReference>
<dbReference type="InterPro" id="IPR050322">
    <property type="entry name" value="Fe-S_cluster_asmbl/transfer"/>
</dbReference>
<evidence type="ECO:0000256" key="2">
    <source>
        <dbReference type="ARBA" id="ARBA00039743"/>
    </source>
</evidence>
<dbReference type="InterPro" id="IPR000361">
    <property type="entry name" value="ATAP_core_dom"/>
</dbReference>
<protein>
    <recommendedName>
        <fullName evidence="2">Iron-sulfur cluster assembly 1 homolog, mitochondrial</fullName>
    </recommendedName>
</protein>
<dbReference type="NCBIfam" id="TIGR00049">
    <property type="entry name" value="iron-sulfur cluster assembly accessory protein"/>
    <property type="match status" value="1"/>
</dbReference>
<evidence type="ECO:0000259" key="4">
    <source>
        <dbReference type="Pfam" id="PF01521"/>
    </source>
</evidence>
<feature type="domain" description="Core" evidence="4">
    <location>
        <begin position="32"/>
        <end position="132"/>
    </location>
</feature>
<dbReference type="PROSITE" id="PS01152">
    <property type="entry name" value="HESB"/>
    <property type="match status" value="1"/>
</dbReference>
<dbReference type="Gene3D" id="2.60.300.12">
    <property type="entry name" value="HesB-like domain"/>
    <property type="match status" value="1"/>
</dbReference>
<dbReference type="Proteomes" id="UP001620626">
    <property type="component" value="Unassembled WGS sequence"/>
</dbReference>
<evidence type="ECO:0000256" key="1">
    <source>
        <dbReference type="ARBA" id="ARBA00006718"/>
    </source>
</evidence>
<comment type="similarity">
    <text evidence="1">Belongs to the HesB/IscA family.</text>
</comment>
<dbReference type="InterPro" id="IPR016092">
    <property type="entry name" value="ATAP"/>
</dbReference>
<dbReference type="InterPro" id="IPR035903">
    <property type="entry name" value="HesB-like_dom_sf"/>
</dbReference>
<dbReference type="PANTHER" id="PTHR10072:SF41">
    <property type="entry name" value="IRON-SULFUR CLUSTER ASSEMBLY 1 HOMOLOG, MITOCHONDRIAL"/>
    <property type="match status" value="1"/>
</dbReference>